<name>A0ABU1FEH7_9RHOB</name>
<dbReference type="EMBL" id="JAVKPH010000037">
    <property type="protein sequence ID" value="MDR5654879.1"/>
    <property type="molecule type" value="Genomic_DNA"/>
</dbReference>
<keyword evidence="2" id="KW-1185">Reference proteome</keyword>
<comment type="caution">
    <text evidence="1">The sequence shown here is derived from an EMBL/GenBank/DDBJ whole genome shotgun (WGS) entry which is preliminary data.</text>
</comment>
<protein>
    <submittedName>
        <fullName evidence="1">Uncharacterized protein</fullName>
    </submittedName>
</protein>
<evidence type="ECO:0000313" key="2">
    <source>
        <dbReference type="Proteomes" id="UP001247754"/>
    </source>
</evidence>
<accession>A0ABU1FEH7</accession>
<dbReference type="RefSeq" id="WP_310459022.1">
    <property type="nucleotide sequence ID" value="NZ_JAVKPH010000037.1"/>
</dbReference>
<reference evidence="1 2" key="1">
    <citation type="submission" date="2023-09" db="EMBL/GenBank/DDBJ databases">
        <title>Xinfangfangia sedmenti sp. nov., isolated the sedment.</title>
        <authorList>
            <person name="Xu L."/>
        </authorList>
    </citation>
    <scope>NUCLEOTIDE SEQUENCE [LARGE SCALE GENOMIC DNA]</scope>
    <source>
        <strain evidence="1 2">LG-4</strain>
    </source>
</reference>
<sequence length="143" mass="15421">MKYIASFDEIAPLSDQVRVRGGYVLVNALELNQLGALIYKHAALQAAFGDSKEKTDLFQAIISGGKEVVHDLVRAATGREGNISNLSASEQANIILCCLALTIPETDDEVADFLDQFAVFRARALLAVQMARAKGMVPQAKKA</sequence>
<organism evidence="1 2">
    <name type="scientific">Ruixingdingia sedimenti</name>
    <dbReference type="NCBI Taxonomy" id="3073604"/>
    <lineage>
        <taxon>Bacteria</taxon>
        <taxon>Pseudomonadati</taxon>
        <taxon>Pseudomonadota</taxon>
        <taxon>Alphaproteobacteria</taxon>
        <taxon>Rhodobacterales</taxon>
        <taxon>Paracoccaceae</taxon>
        <taxon>Ruixingdingia</taxon>
    </lineage>
</organism>
<dbReference type="Proteomes" id="UP001247754">
    <property type="component" value="Unassembled WGS sequence"/>
</dbReference>
<evidence type="ECO:0000313" key="1">
    <source>
        <dbReference type="EMBL" id="MDR5654879.1"/>
    </source>
</evidence>
<proteinExistence type="predicted"/>
<gene>
    <name evidence="1" type="ORF">RGD00_19895</name>
</gene>